<reference evidence="1 2" key="1">
    <citation type="journal article" date="2016" name="Sci. Rep.">
        <title>The Dendrobium catenatum Lindl. genome sequence provides insights into polysaccharide synthase, floral development and adaptive evolution.</title>
        <authorList>
            <person name="Zhang G.Q."/>
            <person name="Xu Q."/>
            <person name="Bian C."/>
            <person name="Tsai W.C."/>
            <person name="Yeh C.M."/>
            <person name="Liu K.W."/>
            <person name="Yoshida K."/>
            <person name="Zhang L.S."/>
            <person name="Chang S.B."/>
            <person name="Chen F."/>
            <person name="Shi Y."/>
            <person name="Su Y.Y."/>
            <person name="Zhang Y.Q."/>
            <person name="Chen L.J."/>
            <person name="Yin Y."/>
            <person name="Lin M."/>
            <person name="Huang H."/>
            <person name="Deng H."/>
            <person name="Wang Z.W."/>
            <person name="Zhu S.L."/>
            <person name="Zhao X."/>
            <person name="Deng C."/>
            <person name="Niu S.C."/>
            <person name="Huang J."/>
            <person name="Wang M."/>
            <person name="Liu G.H."/>
            <person name="Yang H.J."/>
            <person name="Xiao X.J."/>
            <person name="Hsiao Y.Y."/>
            <person name="Wu W.L."/>
            <person name="Chen Y.Y."/>
            <person name="Mitsuda N."/>
            <person name="Ohme-Takagi M."/>
            <person name="Luo Y.B."/>
            <person name="Van de Peer Y."/>
            <person name="Liu Z.J."/>
        </authorList>
    </citation>
    <scope>NUCLEOTIDE SEQUENCE [LARGE SCALE GENOMIC DNA]</scope>
    <source>
        <tissue evidence="1">The whole plant</tissue>
    </source>
</reference>
<keyword evidence="2" id="KW-1185">Reference proteome</keyword>
<dbReference type="Proteomes" id="UP000233837">
    <property type="component" value="Unassembled WGS sequence"/>
</dbReference>
<organism evidence="1 2">
    <name type="scientific">Dendrobium catenatum</name>
    <dbReference type="NCBI Taxonomy" id="906689"/>
    <lineage>
        <taxon>Eukaryota</taxon>
        <taxon>Viridiplantae</taxon>
        <taxon>Streptophyta</taxon>
        <taxon>Embryophyta</taxon>
        <taxon>Tracheophyta</taxon>
        <taxon>Spermatophyta</taxon>
        <taxon>Magnoliopsida</taxon>
        <taxon>Liliopsida</taxon>
        <taxon>Asparagales</taxon>
        <taxon>Orchidaceae</taxon>
        <taxon>Epidendroideae</taxon>
        <taxon>Malaxideae</taxon>
        <taxon>Dendrobiinae</taxon>
        <taxon>Dendrobium</taxon>
    </lineage>
</organism>
<accession>A0A2I0VSA0</accession>
<gene>
    <name evidence="1" type="ORF">MA16_Dca020587</name>
</gene>
<reference evidence="1 2" key="2">
    <citation type="journal article" date="2017" name="Nature">
        <title>The Apostasia genome and the evolution of orchids.</title>
        <authorList>
            <person name="Zhang G.Q."/>
            <person name="Liu K.W."/>
            <person name="Li Z."/>
            <person name="Lohaus R."/>
            <person name="Hsiao Y.Y."/>
            <person name="Niu S.C."/>
            <person name="Wang J.Y."/>
            <person name="Lin Y.C."/>
            <person name="Xu Q."/>
            <person name="Chen L.J."/>
            <person name="Yoshida K."/>
            <person name="Fujiwara S."/>
            <person name="Wang Z.W."/>
            <person name="Zhang Y.Q."/>
            <person name="Mitsuda N."/>
            <person name="Wang M."/>
            <person name="Liu G.H."/>
            <person name="Pecoraro L."/>
            <person name="Huang H.X."/>
            <person name="Xiao X.J."/>
            <person name="Lin M."/>
            <person name="Wu X.Y."/>
            <person name="Wu W.L."/>
            <person name="Chen Y.Y."/>
            <person name="Chang S.B."/>
            <person name="Sakamoto S."/>
            <person name="Ohme-Takagi M."/>
            <person name="Yagi M."/>
            <person name="Zeng S.J."/>
            <person name="Shen C.Y."/>
            <person name="Yeh C.M."/>
            <person name="Luo Y.B."/>
            <person name="Tsai W.C."/>
            <person name="Van de Peer Y."/>
            <person name="Liu Z.J."/>
        </authorList>
    </citation>
    <scope>NUCLEOTIDE SEQUENCE [LARGE SCALE GENOMIC DNA]</scope>
    <source>
        <tissue evidence="1">The whole plant</tissue>
    </source>
</reference>
<evidence type="ECO:0000313" key="1">
    <source>
        <dbReference type="EMBL" id="PKU66285.1"/>
    </source>
</evidence>
<dbReference type="EMBL" id="KZ503284">
    <property type="protein sequence ID" value="PKU66285.1"/>
    <property type="molecule type" value="Genomic_DNA"/>
</dbReference>
<name>A0A2I0VSA0_9ASPA</name>
<evidence type="ECO:0000313" key="2">
    <source>
        <dbReference type="Proteomes" id="UP000233837"/>
    </source>
</evidence>
<proteinExistence type="predicted"/>
<protein>
    <submittedName>
        <fullName evidence="1">Uncharacterized protein</fullName>
    </submittedName>
</protein>
<dbReference type="AlphaFoldDB" id="A0A2I0VSA0"/>
<sequence>MRNRRRGLEAGERPVVRARGRGDVKRFTCEADGSGLWSTGLGRTSVCRSEVWCSRKAEIVVAAHVVGVEVTIIASGAG</sequence>